<dbReference type="Pfam" id="PF13469">
    <property type="entry name" value="Sulfotransfer_3"/>
    <property type="match status" value="1"/>
</dbReference>
<dbReference type="Proteomes" id="UP000193642">
    <property type="component" value="Unassembled WGS sequence"/>
</dbReference>
<dbReference type="OrthoDB" id="429813at2759"/>
<comment type="caution">
    <text evidence="1">The sequence shown here is derived from an EMBL/GenBank/DDBJ whole genome shotgun (WGS) entry which is preliminary data.</text>
</comment>
<evidence type="ECO:0000313" key="1">
    <source>
        <dbReference type="EMBL" id="ORY37582.1"/>
    </source>
</evidence>
<dbReference type="PANTHER" id="PTHR36451:SF1">
    <property type="entry name" value="OMEGA-HYDROXY-BETA-DIHYDROMENAQUINONE-9 SULFOTRANSFERASE STF3"/>
    <property type="match status" value="1"/>
</dbReference>
<sequence length="435" mass="49169">MSDTLQPTQLSIGGSLLVNYIMPLASSLLGRPVCIIDEAKITKLFVTNKEIESVFGPQDQILNMVSLSITETNKAKFTPLGRFFRELELRKGAELRLSVMKYVIAHPEIQKVQIKSPLVILGLFRSGTTLLHRLLAQDPKARAFKLWEMISVYDEANPPPTEETYENHQNIAKAEQILNLAWWLFPNFLSEYRESHYAAATEYDEEFSILLTQGCDPSTPRALAMLRNQPFMLQANLYMKRFFQMMLFGFPTRTHLVLKFPGRCDSLPAFVSVFPDARFVTINRDVRQVVPSATLLMYRSISNKLEANSVNACEFGEGALKHAVGMTRSLAAFRGLVAANNVKLMSNLGLDQSMKDHNVSPSQFIDIEYTDLISDPINVVHRIYSYFGMTVSEEFEAAMKMYLLENPNGKHVKSKVDANAMFGFTEDSIMAAFEE</sequence>
<reference evidence="1 2" key="1">
    <citation type="submission" date="2016-07" db="EMBL/GenBank/DDBJ databases">
        <title>Pervasive Adenine N6-methylation of Active Genes in Fungi.</title>
        <authorList>
            <consortium name="DOE Joint Genome Institute"/>
            <person name="Mondo S.J."/>
            <person name="Dannebaum R.O."/>
            <person name="Kuo R.C."/>
            <person name="Labutti K."/>
            <person name="Haridas S."/>
            <person name="Kuo A."/>
            <person name="Salamov A."/>
            <person name="Ahrendt S.R."/>
            <person name="Lipzen A."/>
            <person name="Sullivan W."/>
            <person name="Andreopoulos W.B."/>
            <person name="Clum A."/>
            <person name="Lindquist E."/>
            <person name="Daum C."/>
            <person name="Ramamoorthy G.K."/>
            <person name="Gryganskyi A."/>
            <person name="Culley D."/>
            <person name="Magnuson J.K."/>
            <person name="James T.Y."/>
            <person name="O'Malley M.A."/>
            <person name="Stajich J.E."/>
            <person name="Spatafora J.W."/>
            <person name="Visel A."/>
            <person name="Grigoriev I.V."/>
        </authorList>
    </citation>
    <scope>NUCLEOTIDE SEQUENCE [LARGE SCALE GENOMIC DNA]</scope>
    <source>
        <strain evidence="1 2">JEL800</strain>
    </source>
</reference>
<keyword evidence="2" id="KW-1185">Reference proteome</keyword>
<organism evidence="1 2">
    <name type="scientific">Rhizoclosmatium globosum</name>
    <dbReference type="NCBI Taxonomy" id="329046"/>
    <lineage>
        <taxon>Eukaryota</taxon>
        <taxon>Fungi</taxon>
        <taxon>Fungi incertae sedis</taxon>
        <taxon>Chytridiomycota</taxon>
        <taxon>Chytridiomycota incertae sedis</taxon>
        <taxon>Chytridiomycetes</taxon>
        <taxon>Chytridiales</taxon>
        <taxon>Chytriomycetaceae</taxon>
        <taxon>Rhizoclosmatium</taxon>
    </lineage>
</organism>
<dbReference type="SUPFAM" id="SSF52540">
    <property type="entry name" value="P-loop containing nucleoside triphosphate hydrolases"/>
    <property type="match status" value="1"/>
</dbReference>
<evidence type="ECO:0000313" key="2">
    <source>
        <dbReference type="Proteomes" id="UP000193642"/>
    </source>
</evidence>
<proteinExistence type="predicted"/>
<name>A0A1Y2BS47_9FUNG</name>
<dbReference type="EMBL" id="MCGO01000049">
    <property type="protein sequence ID" value="ORY37582.1"/>
    <property type="molecule type" value="Genomic_DNA"/>
</dbReference>
<evidence type="ECO:0008006" key="3">
    <source>
        <dbReference type="Google" id="ProtNLM"/>
    </source>
</evidence>
<dbReference type="InterPro" id="IPR052736">
    <property type="entry name" value="Stf3_sulfotransferase"/>
</dbReference>
<protein>
    <recommendedName>
        <fullName evidence="3">P-loop containing nucleoside triphosphate hydrolase protein</fullName>
    </recommendedName>
</protein>
<dbReference type="PANTHER" id="PTHR36451">
    <property type="entry name" value="PAPS-DEPENDENT SULFOTRANSFERASE STF3"/>
    <property type="match status" value="1"/>
</dbReference>
<dbReference type="Gene3D" id="3.40.50.300">
    <property type="entry name" value="P-loop containing nucleotide triphosphate hydrolases"/>
    <property type="match status" value="1"/>
</dbReference>
<dbReference type="InterPro" id="IPR027417">
    <property type="entry name" value="P-loop_NTPase"/>
</dbReference>
<dbReference type="AlphaFoldDB" id="A0A1Y2BS47"/>
<accession>A0A1Y2BS47</accession>
<gene>
    <name evidence="1" type="ORF">BCR33DRAFT_854590</name>
</gene>